<dbReference type="InterPro" id="IPR001461">
    <property type="entry name" value="Aspartic_peptidase_A1"/>
</dbReference>
<dbReference type="RefSeq" id="XP_044664247.1">
    <property type="nucleotide sequence ID" value="XM_044808312.1"/>
</dbReference>
<feature type="chain" id="PRO_5040401123" description="Peptidase A1 domain-containing protein" evidence="9">
    <location>
        <begin position="18"/>
        <end position="560"/>
    </location>
</feature>
<evidence type="ECO:0000256" key="1">
    <source>
        <dbReference type="ARBA" id="ARBA00007447"/>
    </source>
</evidence>
<keyword evidence="12" id="KW-1185">Reference proteome</keyword>
<keyword evidence="6" id="KW-0865">Zymogen</keyword>
<dbReference type="InterPro" id="IPR021109">
    <property type="entry name" value="Peptidase_aspartic_dom_sf"/>
</dbReference>
<dbReference type="GO" id="GO:0031505">
    <property type="term" value="P:fungal-type cell wall organization"/>
    <property type="evidence" value="ECO:0007669"/>
    <property type="project" value="TreeGrafter"/>
</dbReference>
<comment type="similarity">
    <text evidence="1">Belongs to the peptidase A1 family.</text>
</comment>
<keyword evidence="2" id="KW-0645">Protease</keyword>
<evidence type="ECO:0000256" key="9">
    <source>
        <dbReference type="SAM" id="SignalP"/>
    </source>
</evidence>
<keyword evidence="8" id="KW-0472">Membrane</keyword>
<feature type="compositionally biased region" description="Basic and acidic residues" evidence="7">
    <location>
        <begin position="426"/>
        <end position="439"/>
    </location>
</feature>
<evidence type="ECO:0000259" key="10">
    <source>
        <dbReference type="PROSITE" id="PS51767"/>
    </source>
</evidence>
<evidence type="ECO:0000256" key="6">
    <source>
        <dbReference type="ARBA" id="ARBA00023145"/>
    </source>
</evidence>
<dbReference type="GeneID" id="68298362"/>
<dbReference type="GO" id="GO:0005576">
    <property type="term" value="C:extracellular region"/>
    <property type="evidence" value="ECO:0007669"/>
    <property type="project" value="TreeGrafter"/>
</dbReference>
<dbReference type="Pfam" id="PF00026">
    <property type="entry name" value="Asp"/>
    <property type="match status" value="1"/>
</dbReference>
<protein>
    <recommendedName>
        <fullName evidence="10">Peptidase A1 domain-containing protein</fullName>
    </recommendedName>
</protein>
<evidence type="ECO:0000313" key="12">
    <source>
        <dbReference type="Proteomes" id="UP000825890"/>
    </source>
</evidence>
<evidence type="ECO:0000313" key="11">
    <source>
        <dbReference type="EMBL" id="GIZ49760.1"/>
    </source>
</evidence>
<evidence type="ECO:0000256" key="2">
    <source>
        <dbReference type="ARBA" id="ARBA00022670"/>
    </source>
</evidence>
<reference evidence="11 12" key="1">
    <citation type="submission" date="2021-01" db="EMBL/GenBank/DDBJ databases">
        <title>Cercospora kikuchii MAFF 305040 whole genome shotgun sequence.</title>
        <authorList>
            <person name="Kashiwa T."/>
            <person name="Suzuki T."/>
        </authorList>
    </citation>
    <scope>NUCLEOTIDE SEQUENCE [LARGE SCALE GENOMIC DNA]</scope>
    <source>
        <strain evidence="11 12">MAFF 305040</strain>
    </source>
</reference>
<sequence length="560" mass="61394">MFRALLLGLIFIEHAYCTCGPPALTLPITNVALSNDHFRRGVPLQIGTPAQNISLAIHTYLNDTWIYNATNPLCDDMNITESQCVTTRGGVYDTENSKSYTHREDVFDAGGDPSDVARALGTHIWDNTWATDDIVVDNTTLSEFPVGMPGFDFGGSNSRYGALGLGQNTTFLSWLKDQNSVASRSWSFWWGIDNSASRSAMDGQIIFGGYDAAKVVGEPFTQPLQNASANCQSGMYLTITNMLLNFPNGTTSDLNPSSALTACLQPDFPAVMTIPAEPFYWKFENITETHFISKSRGTYWWNPIFPPQNVYAGDLEIRVQGGPSITIPNDVLVVPDQYIDEAGAVRGNTSAATLLLSPNDGPNVNDIPLIGMAFFSGAYLSVNLDNRTWSIWPAKATTDTKITTIGATCEETTNITTSSTPSNPDGEQRNIRPDPEDDRTLSTGAIAGIAVGGAIGAVAVIGLITFLIIKKRKAKRKASAIETFSRRRPGELPAYDQQWYDDRHPMMNSHVPLQEMLGSQTVPHELKTEEKPVEMGRRSGWYGRRTQVRESPVELPAARF</sequence>
<keyword evidence="8" id="KW-1133">Transmembrane helix</keyword>
<feature type="region of interest" description="Disordered" evidence="7">
    <location>
        <begin position="411"/>
        <end position="439"/>
    </location>
</feature>
<organism evidence="11 12">
    <name type="scientific">Cercospora kikuchii</name>
    <dbReference type="NCBI Taxonomy" id="84275"/>
    <lineage>
        <taxon>Eukaryota</taxon>
        <taxon>Fungi</taxon>
        <taxon>Dikarya</taxon>
        <taxon>Ascomycota</taxon>
        <taxon>Pezizomycotina</taxon>
        <taxon>Dothideomycetes</taxon>
        <taxon>Dothideomycetidae</taxon>
        <taxon>Mycosphaerellales</taxon>
        <taxon>Mycosphaerellaceae</taxon>
        <taxon>Cercospora</taxon>
    </lineage>
</organism>
<feature type="compositionally biased region" description="Low complexity" evidence="7">
    <location>
        <begin position="411"/>
        <end position="424"/>
    </location>
</feature>
<dbReference type="GO" id="GO:0006508">
    <property type="term" value="P:proteolysis"/>
    <property type="evidence" value="ECO:0007669"/>
    <property type="project" value="UniProtKB-KW"/>
</dbReference>
<dbReference type="PANTHER" id="PTHR47965">
    <property type="entry name" value="ASPARTYL PROTEASE-RELATED"/>
    <property type="match status" value="1"/>
</dbReference>
<evidence type="ECO:0000256" key="4">
    <source>
        <dbReference type="ARBA" id="ARBA00022750"/>
    </source>
</evidence>
<evidence type="ECO:0000256" key="3">
    <source>
        <dbReference type="ARBA" id="ARBA00022729"/>
    </source>
</evidence>
<dbReference type="Gene3D" id="2.40.70.10">
    <property type="entry name" value="Acid Proteases"/>
    <property type="match status" value="2"/>
</dbReference>
<feature type="domain" description="Peptidase A1" evidence="10">
    <location>
        <begin position="40"/>
        <end position="392"/>
    </location>
</feature>
<dbReference type="Proteomes" id="UP000825890">
    <property type="component" value="Unassembled WGS sequence"/>
</dbReference>
<dbReference type="InterPro" id="IPR033121">
    <property type="entry name" value="PEPTIDASE_A1"/>
</dbReference>
<dbReference type="AlphaFoldDB" id="A0A9P3FML6"/>
<evidence type="ECO:0000256" key="8">
    <source>
        <dbReference type="SAM" id="Phobius"/>
    </source>
</evidence>
<dbReference type="GO" id="GO:0009277">
    <property type="term" value="C:fungal-type cell wall"/>
    <property type="evidence" value="ECO:0007669"/>
    <property type="project" value="TreeGrafter"/>
</dbReference>
<proteinExistence type="inferred from homology"/>
<keyword evidence="4" id="KW-0064">Aspartyl protease</keyword>
<evidence type="ECO:0000256" key="7">
    <source>
        <dbReference type="SAM" id="MobiDB-lite"/>
    </source>
</evidence>
<evidence type="ECO:0000256" key="5">
    <source>
        <dbReference type="ARBA" id="ARBA00022801"/>
    </source>
</evidence>
<feature type="transmembrane region" description="Helical" evidence="8">
    <location>
        <begin position="445"/>
        <end position="469"/>
    </location>
</feature>
<name>A0A9P3FML6_9PEZI</name>
<dbReference type="PROSITE" id="PS51767">
    <property type="entry name" value="PEPTIDASE_A1"/>
    <property type="match status" value="1"/>
</dbReference>
<keyword evidence="8" id="KW-0812">Transmembrane</keyword>
<dbReference type="SUPFAM" id="SSF50630">
    <property type="entry name" value="Acid proteases"/>
    <property type="match status" value="1"/>
</dbReference>
<feature type="signal peptide" evidence="9">
    <location>
        <begin position="1"/>
        <end position="17"/>
    </location>
</feature>
<keyword evidence="3 9" id="KW-0732">Signal</keyword>
<gene>
    <name evidence="11" type="ORF">CKM354_001278700</name>
</gene>
<comment type="caution">
    <text evidence="11">The sequence shown here is derived from an EMBL/GenBank/DDBJ whole genome shotgun (WGS) entry which is preliminary data.</text>
</comment>
<dbReference type="PANTHER" id="PTHR47965:SF12">
    <property type="entry name" value="ASPARTIC PROTEINASE 3-RELATED"/>
    <property type="match status" value="1"/>
</dbReference>
<dbReference type="EMBL" id="BOLY01000009">
    <property type="protein sequence ID" value="GIZ49760.1"/>
    <property type="molecule type" value="Genomic_DNA"/>
</dbReference>
<accession>A0A9P3FML6</accession>
<dbReference type="GO" id="GO:0004190">
    <property type="term" value="F:aspartic-type endopeptidase activity"/>
    <property type="evidence" value="ECO:0007669"/>
    <property type="project" value="UniProtKB-KW"/>
</dbReference>
<dbReference type="OrthoDB" id="5361565at2759"/>
<keyword evidence="5" id="KW-0378">Hydrolase</keyword>